<accession>A0A9W7EJU4</accession>
<evidence type="ECO:0000259" key="2">
    <source>
        <dbReference type="PROSITE" id="PS51203"/>
    </source>
</evidence>
<reference evidence="4" key="1">
    <citation type="journal article" date="2023" name="Commun. Biol.">
        <title>Genome analysis of Parmales, the sister group of diatoms, reveals the evolutionary specialization of diatoms from phago-mixotrophs to photoautotrophs.</title>
        <authorList>
            <person name="Ban H."/>
            <person name="Sato S."/>
            <person name="Yoshikawa S."/>
            <person name="Yamada K."/>
            <person name="Nakamura Y."/>
            <person name="Ichinomiya M."/>
            <person name="Sato N."/>
            <person name="Blanc-Mathieu R."/>
            <person name="Endo H."/>
            <person name="Kuwata A."/>
            <person name="Ogata H."/>
        </authorList>
    </citation>
    <scope>NUCLEOTIDE SEQUENCE [LARGE SCALE GENOMIC DNA]</scope>
    <source>
        <strain evidence="4">NIES 3699</strain>
    </source>
</reference>
<dbReference type="Proteomes" id="UP001165160">
    <property type="component" value="Unassembled WGS sequence"/>
</dbReference>
<evidence type="ECO:0000256" key="1">
    <source>
        <dbReference type="SAM" id="MobiDB-lite"/>
    </source>
</evidence>
<dbReference type="InterPro" id="IPR007052">
    <property type="entry name" value="CS_dom"/>
</dbReference>
<dbReference type="InterPro" id="IPR037898">
    <property type="entry name" value="NudC_fam"/>
</dbReference>
<sequence>MSSFDYSKWDNLDSDDSCDDSTPTQTIINTNTPPVPTDSSLKEEEEFNEASQKAELQNLDTSHLDKPAQVMESASKTPLQTSNEAPPLSITKKTADGRYIFSHQGRKVYEWSQTLETLEIYIDQPPVPSSSIYVVITPSSLKVGVKNYNQAYIDERTFSLVDVSSSTWLIVDSVIEITLQKVHKGLLWSSPLISSSGHNSELDPKSKEDVKKEIMLERFSEENPGFDFRGAEFNGNVPDARNFMGGVKYN</sequence>
<comment type="caution">
    <text evidence="3">The sequence shown here is derived from an EMBL/GenBank/DDBJ whole genome shotgun (WGS) entry which is preliminary data.</text>
</comment>
<dbReference type="InterPro" id="IPR008978">
    <property type="entry name" value="HSP20-like_chaperone"/>
</dbReference>
<organism evidence="3 4">
    <name type="scientific">Triparma verrucosa</name>
    <dbReference type="NCBI Taxonomy" id="1606542"/>
    <lineage>
        <taxon>Eukaryota</taxon>
        <taxon>Sar</taxon>
        <taxon>Stramenopiles</taxon>
        <taxon>Ochrophyta</taxon>
        <taxon>Bolidophyceae</taxon>
        <taxon>Parmales</taxon>
        <taxon>Triparmaceae</taxon>
        <taxon>Triparma</taxon>
    </lineage>
</organism>
<proteinExistence type="predicted"/>
<gene>
    <name evidence="3" type="ORF">TrVE_jg5577</name>
</gene>
<evidence type="ECO:0000313" key="4">
    <source>
        <dbReference type="Proteomes" id="UP001165160"/>
    </source>
</evidence>
<dbReference type="Gene3D" id="2.60.40.790">
    <property type="match status" value="1"/>
</dbReference>
<dbReference type="CDD" id="cd06467">
    <property type="entry name" value="p23_NUDC_like"/>
    <property type="match status" value="1"/>
</dbReference>
<dbReference type="EMBL" id="BRXX01000027">
    <property type="protein sequence ID" value="GMH83554.1"/>
    <property type="molecule type" value="Genomic_DNA"/>
</dbReference>
<name>A0A9W7EJU4_9STRA</name>
<dbReference type="GO" id="GO:0005737">
    <property type="term" value="C:cytoplasm"/>
    <property type="evidence" value="ECO:0007669"/>
    <property type="project" value="TreeGrafter"/>
</dbReference>
<feature type="compositionally biased region" description="Low complexity" evidence="1">
    <location>
        <begin position="20"/>
        <end position="32"/>
    </location>
</feature>
<dbReference type="PANTHER" id="PTHR12356:SF18">
    <property type="entry name" value="NUDC DOMAIN-CONTAINING PROTEIN 2"/>
    <property type="match status" value="1"/>
</dbReference>
<dbReference type="Pfam" id="PF04969">
    <property type="entry name" value="CS"/>
    <property type="match status" value="1"/>
</dbReference>
<protein>
    <recommendedName>
        <fullName evidence="2">CS domain-containing protein</fullName>
    </recommendedName>
</protein>
<evidence type="ECO:0000313" key="3">
    <source>
        <dbReference type="EMBL" id="GMH83554.1"/>
    </source>
</evidence>
<dbReference type="PROSITE" id="PS51203">
    <property type="entry name" value="CS"/>
    <property type="match status" value="1"/>
</dbReference>
<feature type="domain" description="CS" evidence="2">
    <location>
        <begin position="104"/>
        <end position="192"/>
    </location>
</feature>
<feature type="compositionally biased region" description="Polar residues" evidence="1">
    <location>
        <begin position="49"/>
        <end position="60"/>
    </location>
</feature>
<dbReference type="GO" id="GO:0006457">
    <property type="term" value="P:protein folding"/>
    <property type="evidence" value="ECO:0007669"/>
    <property type="project" value="TreeGrafter"/>
</dbReference>
<dbReference type="PANTHER" id="PTHR12356">
    <property type="entry name" value="NUCLEAR MOVEMENT PROTEIN NUDC"/>
    <property type="match status" value="1"/>
</dbReference>
<dbReference type="AlphaFoldDB" id="A0A9W7EJU4"/>
<dbReference type="GO" id="GO:0051082">
    <property type="term" value="F:unfolded protein binding"/>
    <property type="evidence" value="ECO:0007669"/>
    <property type="project" value="TreeGrafter"/>
</dbReference>
<feature type="region of interest" description="Disordered" evidence="1">
    <location>
        <begin position="1"/>
        <end position="60"/>
    </location>
</feature>
<keyword evidence="4" id="KW-1185">Reference proteome</keyword>
<dbReference type="SUPFAM" id="SSF49764">
    <property type="entry name" value="HSP20-like chaperones"/>
    <property type="match status" value="1"/>
</dbReference>